<dbReference type="PANTHER" id="PTHR34796">
    <property type="entry name" value="EXPRESSED PROTEIN"/>
    <property type="match status" value="1"/>
</dbReference>
<proteinExistence type="predicted"/>
<organism evidence="1 2">
    <name type="scientific">Dendrobium thyrsiflorum</name>
    <name type="common">Pinecone-like raceme dendrobium</name>
    <name type="synonym">Orchid</name>
    <dbReference type="NCBI Taxonomy" id="117978"/>
    <lineage>
        <taxon>Eukaryota</taxon>
        <taxon>Viridiplantae</taxon>
        <taxon>Streptophyta</taxon>
        <taxon>Embryophyta</taxon>
        <taxon>Tracheophyta</taxon>
        <taxon>Spermatophyta</taxon>
        <taxon>Magnoliopsida</taxon>
        <taxon>Liliopsida</taxon>
        <taxon>Asparagales</taxon>
        <taxon>Orchidaceae</taxon>
        <taxon>Epidendroideae</taxon>
        <taxon>Malaxideae</taxon>
        <taxon>Dendrobiinae</taxon>
        <taxon>Dendrobium</taxon>
    </lineage>
</organism>
<protein>
    <recommendedName>
        <fullName evidence="3">DUF309 domain-containing protein</fullName>
    </recommendedName>
</protein>
<name>A0ABD0UQD0_DENTH</name>
<evidence type="ECO:0000313" key="2">
    <source>
        <dbReference type="Proteomes" id="UP001552299"/>
    </source>
</evidence>
<dbReference type="Proteomes" id="UP001552299">
    <property type="component" value="Unassembled WGS sequence"/>
</dbReference>
<gene>
    <name evidence="1" type="ORF">M5K25_015233</name>
</gene>
<sequence length="257" mass="29009">MSVHCRTNPRPPMASALRVVQPSTSLHQLPLSRLRSSRRCSSILPPASSHTIFRRRVTTAVGTRHRRSVADSPTGDEPISFELAVFLFNNGDYYRCHDFLEELWYEAEEPTRTILHGILQCAVGFHHLFNQNHRGAMMELGEGLCKLRKIGFESGPFLRFEQEISEALEFVYQTQKELAACADDLCIAMDGSEVSYRLLGSFAAGQKLYKVDHSPEGLPCIIFTSSRHHILGKSSMVKVPTLDASKEHLEAFQYRSK</sequence>
<dbReference type="SUPFAM" id="SSF140663">
    <property type="entry name" value="TTHA0068-like"/>
    <property type="match status" value="1"/>
</dbReference>
<keyword evidence="2" id="KW-1185">Reference proteome</keyword>
<dbReference type="Gene3D" id="1.10.3450.10">
    <property type="entry name" value="TTHA0068-like"/>
    <property type="match status" value="1"/>
</dbReference>
<dbReference type="PANTHER" id="PTHR34796:SF1">
    <property type="entry name" value="EXPRESSED PROTEIN"/>
    <property type="match status" value="1"/>
</dbReference>
<comment type="caution">
    <text evidence="1">The sequence shown here is derived from an EMBL/GenBank/DDBJ whole genome shotgun (WGS) entry which is preliminary data.</text>
</comment>
<dbReference type="InterPro" id="IPR005500">
    <property type="entry name" value="DUF309"/>
</dbReference>
<dbReference type="AlphaFoldDB" id="A0ABD0UQD0"/>
<dbReference type="InterPro" id="IPR023203">
    <property type="entry name" value="TTHA0068_sf"/>
</dbReference>
<accession>A0ABD0UQD0</accession>
<evidence type="ECO:0000313" key="1">
    <source>
        <dbReference type="EMBL" id="KAL0914849.1"/>
    </source>
</evidence>
<dbReference type="EMBL" id="JANQDX010000012">
    <property type="protein sequence ID" value="KAL0914849.1"/>
    <property type="molecule type" value="Genomic_DNA"/>
</dbReference>
<dbReference type="Pfam" id="PF03745">
    <property type="entry name" value="DUF309"/>
    <property type="match status" value="1"/>
</dbReference>
<reference evidence="1 2" key="1">
    <citation type="journal article" date="2024" name="Plant Biotechnol. J.">
        <title>Dendrobium thyrsiflorum genome and its molecular insights into genes involved in important horticultural traits.</title>
        <authorList>
            <person name="Chen B."/>
            <person name="Wang J.Y."/>
            <person name="Zheng P.J."/>
            <person name="Li K.L."/>
            <person name="Liang Y.M."/>
            <person name="Chen X.F."/>
            <person name="Zhang C."/>
            <person name="Zhao X."/>
            <person name="He X."/>
            <person name="Zhang G.Q."/>
            <person name="Liu Z.J."/>
            <person name="Xu Q."/>
        </authorList>
    </citation>
    <scope>NUCLEOTIDE SEQUENCE [LARGE SCALE GENOMIC DNA]</scope>
    <source>
        <strain evidence="1">GZMU011</strain>
    </source>
</reference>
<evidence type="ECO:0008006" key="3">
    <source>
        <dbReference type="Google" id="ProtNLM"/>
    </source>
</evidence>